<dbReference type="Pfam" id="PF02515">
    <property type="entry name" value="CoA_transf_3"/>
    <property type="match status" value="1"/>
</dbReference>
<dbReference type="RefSeq" id="WP_085933641.1">
    <property type="nucleotide sequence ID" value="NZ_FUWJ01000002.1"/>
</dbReference>
<name>A0A1T4MP52_9HYPH</name>
<dbReference type="Gene3D" id="3.40.50.10540">
    <property type="entry name" value="Crotonobetainyl-coa:carnitine coa-transferase, domain 1"/>
    <property type="match status" value="1"/>
</dbReference>
<dbReference type="InterPro" id="IPR044855">
    <property type="entry name" value="CoA-Trfase_III_dom3_sf"/>
</dbReference>
<dbReference type="PANTHER" id="PTHR48207">
    <property type="entry name" value="SUCCINATE--HYDROXYMETHYLGLUTARATE COA-TRANSFERASE"/>
    <property type="match status" value="1"/>
</dbReference>
<dbReference type="OrthoDB" id="9781472at2"/>
<proteinExistence type="predicted"/>
<dbReference type="STRING" id="225324.SAMN02745126_01902"/>
<dbReference type="InterPro" id="IPR003673">
    <property type="entry name" value="CoA-Trfase_fam_III"/>
</dbReference>
<evidence type="ECO:0000313" key="3">
    <source>
        <dbReference type="Proteomes" id="UP000190092"/>
    </source>
</evidence>
<evidence type="ECO:0000313" key="2">
    <source>
        <dbReference type="EMBL" id="SJZ68809.1"/>
    </source>
</evidence>
<sequence length="400" mass="43176">MSADGKQPLSGVKVLDFTQVMMGPCATQMLADYGADVIKIERPGAGDLSRTSLADDPDGLNNPVFRSLNRNKRSIALDLRGDAGKAVVYDLVKTADVVVNNFRAGVMDRMGFGYETLSRINPRIICAFGSGFGQSGPLSHKGGQDILAQALSGVMARKPDKALPTTLYSTALADYSAGMHLVQGILLALMQREKTGRGQALSVSLYDSMLAMQMQEAAMWLQRRRDLNWGSFPLTGVFATTDGALVIVGAFKMNPLQDICRALGLADLSADPNYATFAKQMENKAELHRLFRGKLSTNTTAHWLARLEEQDLLCAPVQTLGEALASEQTAVNKMVVTLDADGDGRNEPLKLVGSPITMESSAFRLRHVPPSLGEHGTEILSELGYAPDRIAELRAAKVFS</sequence>
<dbReference type="Gene3D" id="3.30.1540.10">
    <property type="entry name" value="formyl-coa transferase, domain 3"/>
    <property type="match status" value="1"/>
</dbReference>
<dbReference type="InterPro" id="IPR023606">
    <property type="entry name" value="CoA-Trfase_III_dom_1_sf"/>
</dbReference>
<dbReference type="Proteomes" id="UP000190092">
    <property type="component" value="Unassembled WGS sequence"/>
</dbReference>
<keyword evidence="3" id="KW-1185">Reference proteome</keyword>
<gene>
    <name evidence="2" type="ORF">SAMN02745126_01902</name>
</gene>
<accession>A0A1T4MP52</accession>
<reference evidence="3" key="1">
    <citation type="submission" date="2017-02" db="EMBL/GenBank/DDBJ databases">
        <authorList>
            <person name="Varghese N."/>
            <person name="Submissions S."/>
        </authorList>
    </citation>
    <scope>NUCLEOTIDE SEQUENCE [LARGE SCALE GENOMIC DNA]</scope>
    <source>
        <strain evidence="3">ATCC 27094</strain>
    </source>
</reference>
<dbReference type="GO" id="GO:0008410">
    <property type="term" value="F:CoA-transferase activity"/>
    <property type="evidence" value="ECO:0007669"/>
    <property type="project" value="TreeGrafter"/>
</dbReference>
<dbReference type="AlphaFoldDB" id="A0A1T4MP52"/>
<keyword evidence="1 2" id="KW-0808">Transferase</keyword>
<organism evidence="2 3">
    <name type="scientific">Enhydrobacter aerosaccus</name>
    <dbReference type="NCBI Taxonomy" id="225324"/>
    <lineage>
        <taxon>Bacteria</taxon>
        <taxon>Pseudomonadati</taxon>
        <taxon>Pseudomonadota</taxon>
        <taxon>Alphaproteobacteria</taxon>
        <taxon>Hyphomicrobiales</taxon>
        <taxon>Enhydrobacter</taxon>
    </lineage>
</organism>
<dbReference type="InterPro" id="IPR050483">
    <property type="entry name" value="CoA-transferase_III_domain"/>
</dbReference>
<evidence type="ECO:0000256" key="1">
    <source>
        <dbReference type="ARBA" id="ARBA00022679"/>
    </source>
</evidence>
<dbReference type="SUPFAM" id="SSF89796">
    <property type="entry name" value="CoA-transferase family III (CaiB/BaiF)"/>
    <property type="match status" value="1"/>
</dbReference>
<dbReference type="PANTHER" id="PTHR48207:SF3">
    <property type="entry name" value="SUCCINATE--HYDROXYMETHYLGLUTARATE COA-TRANSFERASE"/>
    <property type="match status" value="1"/>
</dbReference>
<protein>
    <submittedName>
        <fullName evidence="2">Formyl-CoA transferase</fullName>
    </submittedName>
</protein>
<dbReference type="EMBL" id="FUWJ01000002">
    <property type="protein sequence ID" value="SJZ68809.1"/>
    <property type="molecule type" value="Genomic_DNA"/>
</dbReference>